<comment type="subcellular location">
    <subcellularLocation>
        <location evidence="1">Cell membrane</location>
        <topology evidence="1">Multi-pass membrane protein</topology>
    </subcellularLocation>
</comment>
<dbReference type="InterPro" id="IPR013130">
    <property type="entry name" value="Fe3_Rdtase_TM_dom"/>
</dbReference>
<dbReference type="GO" id="GO:0006826">
    <property type="term" value="P:iron ion transport"/>
    <property type="evidence" value="ECO:0007669"/>
    <property type="project" value="UniProtKB-ARBA"/>
</dbReference>
<dbReference type="InterPro" id="IPR017927">
    <property type="entry name" value="FAD-bd_FR_type"/>
</dbReference>
<evidence type="ECO:0000256" key="15">
    <source>
        <dbReference type="SAM" id="Phobius"/>
    </source>
</evidence>
<dbReference type="AlphaFoldDB" id="A0A9W4XP79"/>
<feature type="transmembrane region" description="Helical" evidence="15">
    <location>
        <begin position="103"/>
        <end position="122"/>
    </location>
</feature>
<feature type="domain" description="FAD-binding FR-type" evidence="16">
    <location>
        <begin position="274"/>
        <end position="410"/>
    </location>
</feature>
<evidence type="ECO:0000313" key="17">
    <source>
        <dbReference type="EMBL" id="CAI6339244.1"/>
    </source>
</evidence>
<dbReference type="SUPFAM" id="SSF52343">
    <property type="entry name" value="Ferredoxin reductase-like, C-terminal NADP-linked domain"/>
    <property type="match status" value="1"/>
</dbReference>
<dbReference type="Pfam" id="PF08030">
    <property type="entry name" value="NAD_binding_6"/>
    <property type="match status" value="1"/>
</dbReference>
<dbReference type="Gene3D" id="2.40.30.10">
    <property type="entry name" value="Translation factors"/>
    <property type="match status" value="1"/>
</dbReference>
<evidence type="ECO:0000256" key="8">
    <source>
        <dbReference type="ARBA" id="ARBA00022989"/>
    </source>
</evidence>
<dbReference type="PANTHER" id="PTHR32361">
    <property type="entry name" value="FERRIC/CUPRIC REDUCTASE TRANSMEMBRANE COMPONENT"/>
    <property type="match status" value="1"/>
</dbReference>
<feature type="region of interest" description="Disordered" evidence="14">
    <location>
        <begin position="617"/>
        <end position="658"/>
    </location>
</feature>
<feature type="transmembrane region" description="Helical" evidence="15">
    <location>
        <begin position="177"/>
        <end position="200"/>
    </location>
</feature>
<comment type="caution">
    <text evidence="17">The sequence shown here is derived from an EMBL/GenBank/DDBJ whole genome shotgun (WGS) entry which is preliminary data.</text>
</comment>
<organism evidence="17 18">
    <name type="scientific">Periconia digitata</name>
    <dbReference type="NCBI Taxonomy" id="1303443"/>
    <lineage>
        <taxon>Eukaryota</taxon>
        <taxon>Fungi</taxon>
        <taxon>Dikarya</taxon>
        <taxon>Ascomycota</taxon>
        <taxon>Pezizomycotina</taxon>
        <taxon>Dothideomycetes</taxon>
        <taxon>Pleosporomycetidae</taxon>
        <taxon>Pleosporales</taxon>
        <taxon>Massarineae</taxon>
        <taxon>Periconiaceae</taxon>
        <taxon>Periconia</taxon>
    </lineage>
</organism>
<keyword evidence="4" id="KW-0813">Transport</keyword>
<feature type="transmembrane region" description="Helical" evidence="15">
    <location>
        <begin position="134"/>
        <end position="156"/>
    </location>
</feature>
<feature type="transmembrane region" description="Helical" evidence="15">
    <location>
        <begin position="26"/>
        <end position="44"/>
    </location>
</feature>
<dbReference type="InterPro" id="IPR013112">
    <property type="entry name" value="FAD-bd_8"/>
</dbReference>
<feature type="transmembrane region" description="Helical" evidence="15">
    <location>
        <begin position="212"/>
        <end position="234"/>
    </location>
</feature>
<keyword evidence="10" id="KW-0406">Ion transport</keyword>
<evidence type="ECO:0000256" key="9">
    <source>
        <dbReference type="ARBA" id="ARBA00023002"/>
    </source>
</evidence>
<dbReference type="GO" id="GO:0006879">
    <property type="term" value="P:intracellular iron ion homeostasis"/>
    <property type="evidence" value="ECO:0007669"/>
    <property type="project" value="TreeGrafter"/>
</dbReference>
<feature type="compositionally biased region" description="Polar residues" evidence="14">
    <location>
        <begin position="521"/>
        <end position="536"/>
    </location>
</feature>
<evidence type="ECO:0000256" key="12">
    <source>
        <dbReference type="ARBA" id="ARBA00023180"/>
    </source>
</evidence>
<comment type="similarity">
    <text evidence="2">Belongs to the ferric reductase (FRE) family.</text>
</comment>
<keyword evidence="18" id="KW-1185">Reference proteome</keyword>
<evidence type="ECO:0000259" key="16">
    <source>
        <dbReference type="PROSITE" id="PS51384"/>
    </source>
</evidence>
<name>A0A9W4XP79_9PLEO</name>
<proteinExistence type="inferred from homology"/>
<protein>
    <recommendedName>
        <fullName evidence="3">ferric-chelate reductase (NADPH)</fullName>
        <ecNumber evidence="3">1.16.1.9</ecNumber>
    </recommendedName>
</protein>
<evidence type="ECO:0000256" key="6">
    <source>
        <dbReference type="ARBA" id="ARBA00022692"/>
    </source>
</evidence>
<evidence type="ECO:0000256" key="4">
    <source>
        <dbReference type="ARBA" id="ARBA00022448"/>
    </source>
</evidence>
<evidence type="ECO:0000256" key="11">
    <source>
        <dbReference type="ARBA" id="ARBA00023136"/>
    </source>
</evidence>
<evidence type="ECO:0000256" key="3">
    <source>
        <dbReference type="ARBA" id="ARBA00012668"/>
    </source>
</evidence>
<dbReference type="GO" id="GO:0005886">
    <property type="term" value="C:plasma membrane"/>
    <property type="evidence" value="ECO:0007669"/>
    <property type="project" value="UniProtKB-SubCell"/>
</dbReference>
<dbReference type="EC" id="1.16.1.9" evidence="3"/>
<dbReference type="PANTHER" id="PTHR32361:SF9">
    <property type="entry name" value="FERRIC REDUCTASE TRANSMEMBRANE COMPONENT 3-RELATED"/>
    <property type="match status" value="1"/>
</dbReference>
<dbReference type="PROSITE" id="PS51384">
    <property type="entry name" value="FAD_FR"/>
    <property type="match status" value="1"/>
</dbReference>
<dbReference type="InterPro" id="IPR017938">
    <property type="entry name" value="Riboflavin_synthase-like_b-brl"/>
</dbReference>
<dbReference type="SFLD" id="SFLDS00052">
    <property type="entry name" value="Ferric_Reductase_Domain"/>
    <property type="match status" value="1"/>
</dbReference>
<dbReference type="Gene3D" id="3.40.50.80">
    <property type="entry name" value="Nucleotide-binding domain of ferredoxin-NADP reductase (FNR) module"/>
    <property type="match status" value="1"/>
</dbReference>
<dbReference type="Proteomes" id="UP001152607">
    <property type="component" value="Unassembled WGS sequence"/>
</dbReference>
<feature type="transmembrane region" description="Helical" evidence="15">
    <location>
        <begin position="241"/>
        <end position="261"/>
    </location>
</feature>
<keyword evidence="11 15" id="KW-0472">Membrane</keyword>
<accession>A0A9W4XP79</accession>
<dbReference type="Pfam" id="PF01794">
    <property type="entry name" value="Ferric_reduct"/>
    <property type="match status" value="1"/>
</dbReference>
<keyword evidence="9" id="KW-0560">Oxidoreductase</keyword>
<keyword evidence="7" id="KW-0249">Electron transport</keyword>
<dbReference type="GO" id="GO:0015677">
    <property type="term" value="P:copper ion import"/>
    <property type="evidence" value="ECO:0007669"/>
    <property type="project" value="TreeGrafter"/>
</dbReference>
<dbReference type="InterPro" id="IPR039261">
    <property type="entry name" value="FNR_nucleotide-bd"/>
</dbReference>
<dbReference type="OrthoDB" id="3944240at2759"/>
<gene>
    <name evidence="17" type="ORF">PDIGIT_LOCUS12395</name>
</gene>
<comment type="catalytic activity">
    <reaction evidence="13">
        <text>2 a Fe(II)-siderophore + NADP(+) + H(+) = 2 a Fe(III)-siderophore + NADPH</text>
        <dbReference type="Rhea" id="RHEA:28795"/>
        <dbReference type="Rhea" id="RHEA-COMP:11342"/>
        <dbReference type="Rhea" id="RHEA-COMP:11344"/>
        <dbReference type="ChEBI" id="CHEBI:15378"/>
        <dbReference type="ChEBI" id="CHEBI:29033"/>
        <dbReference type="ChEBI" id="CHEBI:29034"/>
        <dbReference type="ChEBI" id="CHEBI:57783"/>
        <dbReference type="ChEBI" id="CHEBI:58349"/>
        <dbReference type="EC" id="1.16.1.9"/>
    </reaction>
</comment>
<evidence type="ECO:0000256" key="13">
    <source>
        <dbReference type="ARBA" id="ARBA00048483"/>
    </source>
</evidence>
<dbReference type="CDD" id="cd06186">
    <property type="entry name" value="NOX_Duox_like_FAD_NADP"/>
    <property type="match status" value="1"/>
</dbReference>
<evidence type="ECO:0000256" key="7">
    <source>
        <dbReference type="ARBA" id="ARBA00022982"/>
    </source>
</evidence>
<evidence type="ECO:0000256" key="1">
    <source>
        <dbReference type="ARBA" id="ARBA00004651"/>
    </source>
</evidence>
<dbReference type="SUPFAM" id="SSF63380">
    <property type="entry name" value="Riboflavin synthase domain-like"/>
    <property type="match status" value="1"/>
</dbReference>
<feature type="compositionally biased region" description="Low complexity" evidence="14">
    <location>
        <begin position="617"/>
        <end position="633"/>
    </location>
</feature>
<dbReference type="InterPro" id="IPR013121">
    <property type="entry name" value="Fe_red_NAD-bd_6"/>
</dbReference>
<keyword evidence="5" id="KW-1003">Cell membrane</keyword>
<sequence length="719" mass="79576">MAHSNHAAMGSMAMGGAAPLIDYPKFYWAVVGSAIGVATLANVYNQILFRQRLSAAKTGSLQPAKPKAWPLVAIATTYAITREFSNYSLWLPIKSRMLRLPTLGRSSLIIINVIVLLVLGLSDLDLFDMYERETVGYRLGFVSIAQLPLIFLLAGKNNIIGSLTGIGYERLNWLHRWCARCLLLTATLHMGYFLSAWAPFDYIGTQLKENTLVWKGLVAWVMLVWIVFSSVAPIRGWCYEFFVVQHLVSFAVMIGFIYIHTPEEVHIYVWLPVGIFFFDRVLRVARLLYANLSFFHPRRDINGLLACKAEFTPLAHGTTRVVIQNPPISWTPGQHVFLSCHSLAPLQSHPFTIASLPKDGKMELLIKSETGGTHRFFKHAEKAQSLHATTDRRSVKTVTVEGPYGTLRPLRQFDSVVLLAGSTGATFVVPLLRDIIQGWKENVAPAQPSTSFFQRPRGAVTRYVRFVWVVKSQGQLAWFSEQLSTVYSDFQNLQEQARDIKLEMTVYVTCDESFTEEHQTLLPSMTSPNPNAQTRVSAEPEHGSVQYRNNSPMVIDEKSNQNTTKYGEAIREVPSNSTSNSAGLNKSSCCCKTTIDESASPDAIQTVCRCGEGNPPLSAPQALPSSPSSSSSSEDTPRKPVPPSSTSPPIRILSGRPHPRSLIRRSLEQARGEAAVVACGPEGLLADVRRDVVALSDERAVHKGTGAQGIFLHTEGFGW</sequence>
<keyword evidence="6 15" id="KW-0812">Transmembrane</keyword>
<evidence type="ECO:0000256" key="14">
    <source>
        <dbReference type="SAM" id="MobiDB-lite"/>
    </source>
</evidence>
<dbReference type="Pfam" id="PF08022">
    <property type="entry name" value="FAD_binding_8"/>
    <property type="match status" value="1"/>
</dbReference>
<evidence type="ECO:0000313" key="18">
    <source>
        <dbReference type="Proteomes" id="UP001152607"/>
    </source>
</evidence>
<dbReference type="InterPro" id="IPR051410">
    <property type="entry name" value="Ferric/Cupric_Reductase"/>
</dbReference>
<dbReference type="GO" id="GO:0052851">
    <property type="term" value="F:ferric-chelate reductase (NADPH) activity"/>
    <property type="evidence" value="ECO:0007669"/>
    <property type="project" value="UniProtKB-EC"/>
</dbReference>
<keyword evidence="12" id="KW-0325">Glycoprotein</keyword>
<reference evidence="17" key="1">
    <citation type="submission" date="2023-01" db="EMBL/GenBank/DDBJ databases">
        <authorList>
            <person name="Van Ghelder C."/>
            <person name="Rancurel C."/>
        </authorList>
    </citation>
    <scope>NUCLEOTIDE SEQUENCE</scope>
    <source>
        <strain evidence="17">CNCM I-4278</strain>
    </source>
</reference>
<dbReference type="SFLD" id="SFLDG01168">
    <property type="entry name" value="Ferric_reductase_subgroup_(FRE"/>
    <property type="match status" value="1"/>
</dbReference>
<feature type="region of interest" description="Disordered" evidence="14">
    <location>
        <begin position="521"/>
        <end position="547"/>
    </location>
</feature>
<dbReference type="EMBL" id="CAOQHR010000009">
    <property type="protein sequence ID" value="CAI6339244.1"/>
    <property type="molecule type" value="Genomic_DNA"/>
</dbReference>
<keyword evidence="8 15" id="KW-1133">Transmembrane helix</keyword>
<evidence type="ECO:0000256" key="2">
    <source>
        <dbReference type="ARBA" id="ARBA00006278"/>
    </source>
</evidence>
<evidence type="ECO:0000256" key="5">
    <source>
        <dbReference type="ARBA" id="ARBA00022475"/>
    </source>
</evidence>
<evidence type="ECO:0000256" key="10">
    <source>
        <dbReference type="ARBA" id="ARBA00023065"/>
    </source>
</evidence>